<dbReference type="Gene3D" id="1.10.3430.10">
    <property type="entry name" value="Ammonium transporter AmtB like domains"/>
    <property type="match status" value="1"/>
</dbReference>
<name>A0A285D3W6_9BACI</name>
<dbReference type="AlphaFoldDB" id="A0A285D3W6"/>
<dbReference type="InterPro" id="IPR029020">
    <property type="entry name" value="Ammonium/urea_transptr"/>
</dbReference>
<dbReference type="Proteomes" id="UP000219546">
    <property type="component" value="Unassembled WGS sequence"/>
</dbReference>
<dbReference type="InterPro" id="IPR018047">
    <property type="entry name" value="Ammonium_transpt_CS"/>
</dbReference>
<dbReference type="PROSITE" id="PS01219">
    <property type="entry name" value="AMMONIUM_TRANSP"/>
    <property type="match status" value="1"/>
</dbReference>
<feature type="transmembrane region" description="Helical" evidence="8">
    <location>
        <begin position="293"/>
        <end position="311"/>
    </location>
</feature>
<keyword evidence="11" id="KW-1185">Reference proteome</keyword>
<comment type="subcellular location">
    <subcellularLocation>
        <location evidence="8">Cell membrane</location>
        <topology evidence="8">Multi-pass membrane protein</topology>
    </subcellularLocation>
    <subcellularLocation>
        <location evidence="1">Membrane</location>
        <topology evidence="1">Multi-pass membrane protein</topology>
    </subcellularLocation>
</comment>
<keyword evidence="4 8" id="KW-0812">Transmembrane</keyword>
<feature type="transmembrane region" description="Helical" evidence="8">
    <location>
        <begin position="362"/>
        <end position="390"/>
    </location>
</feature>
<dbReference type="NCBIfam" id="TIGR00836">
    <property type="entry name" value="amt"/>
    <property type="match status" value="1"/>
</dbReference>
<feature type="transmembrane region" description="Helical" evidence="8">
    <location>
        <begin position="207"/>
        <end position="223"/>
    </location>
</feature>
<dbReference type="Pfam" id="PF00909">
    <property type="entry name" value="Ammonium_transp"/>
    <property type="match status" value="1"/>
</dbReference>
<sequence length="431" mass="44833">MDASAITLALDSLWVMLAAILVIAMQGGFALLEAGSTRMKNSGHVAGKQIISFAIASLGFWAIGFAITFGNGNSFIGTSGWFLSGGEDAFSSLSWAVVPLELKFLFQLAFVGVSLAIAWGGFAERGKLIVYFIFGIIFTMFIYPVIGHWVWGGGWLGSMGMQDFAGSTVVHLQGAVAALVATILLGPRIGKFNKDGSPNIIPGHNQVYTVLGGIILWICWFGFNAGSTMAVGDGFFTYVALTTNLAAAAGAIAALVTAKLLVGKADIPATVNGVLAALVAITASCAFVEPWAAVVIGAAAGAVTFWTSIYFEKKGLDDPVYAFSVHGIAGVIGTISTGLFASPRLVEITGIGQPGLFYGGGFAQLFVQVIGVLGAAAYVAAVSFAVLFILKKTIGLRVSAEEEMSGLDISEHGSYGYPEHIGIINKKNQAS</sequence>
<evidence type="ECO:0000256" key="5">
    <source>
        <dbReference type="ARBA" id="ARBA00022989"/>
    </source>
</evidence>
<evidence type="ECO:0000313" key="10">
    <source>
        <dbReference type="EMBL" id="SNX74006.1"/>
    </source>
</evidence>
<evidence type="ECO:0000256" key="4">
    <source>
        <dbReference type="ARBA" id="ARBA00022692"/>
    </source>
</evidence>
<evidence type="ECO:0000313" key="11">
    <source>
        <dbReference type="Proteomes" id="UP000219546"/>
    </source>
</evidence>
<feature type="transmembrane region" description="Helical" evidence="8">
    <location>
        <begin position="53"/>
        <end position="84"/>
    </location>
</feature>
<dbReference type="RefSeq" id="WP_097159732.1">
    <property type="nucleotide sequence ID" value="NZ_JBEPMQ010000008.1"/>
</dbReference>
<feature type="transmembrane region" description="Helical" evidence="8">
    <location>
        <begin position="164"/>
        <end position="186"/>
    </location>
</feature>
<dbReference type="InterPro" id="IPR001905">
    <property type="entry name" value="Ammonium_transpt"/>
</dbReference>
<dbReference type="EMBL" id="OAOP01000008">
    <property type="protein sequence ID" value="SNX74006.1"/>
    <property type="molecule type" value="Genomic_DNA"/>
</dbReference>
<feature type="transmembrane region" description="Helical" evidence="8">
    <location>
        <begin position="129"/>
        <end position="152"/>
    </location>
</feature>
<accession>A0A285D3W6</accession>
<keyword evidence="5 8" id="KW-1133">Transmembrane helix</keyword>
<feature type="transmembrane region" description="Helical" evidence="8">
    <location>
        <begin position="104"/>
        <end position="122"/>
    </location>
</feature>
<proteinExistence type="inferred from homology"/>
<dbReference type="SUPFAM" id="SSF111352">
    <property type="entry name" value="Ammonium transporter"/>
    <property type="match status" value="1"/>
</dbReference>
<evidence type="ECO:0000256" key="8">
    <source>
        <dbReference type="RuleBase" id="RU362002"/>
    </source>
</evidence>
<dbReference type="PANTHER" id="PTHR11730">
    <property type="entry name" value="AMMONIUM TRANSPORTER"/>
    <property type="match status" value="1"/>
</dbReference>
<feature type="transmembrane region" description="Helical" evidence="8">
    <location>
        <begin position="320"/>
        <end position="342"/>
    </location>
</feature>
<dbReference type="GO" id="GO:0005886">
    <property type="term" value="C:plasma membrane"/>
    <property type="evidence" value="ECO:0007669"/>
    <property type="project" value="UniProtKB-SubCell"/>
</dbReference>
<feature type="transmembrane region" description="Helical" evidence="8">
    <location>
        <begin position="12"/>
        <end position="32"/>
    </location>
</feature>
<gene>
    <name evidence="10" type="ORF">SAMN05877753_10894</name>
</gene>
<dbReference type="InterPro" id="IPR024041">
    <property type="entry name" value="NH4_transpt_AmtB-like_dom"/>
</dbReference>
<organism evidence="10 11">
    <name type="scientific">Bacillus oleivorans</name>
    <dbReference type="NCBI Taxonomy" id="1448271"/>
    <lineage>
        <taxon>Bacteria</taxon>
        <taxon>Bacillati</taxon>
        <taxon>Bacillota</taxon>
        <taxon>Bacilli</taxon>
        <taxon>Bacillales</taxon>
        <taxon>Bacillaceae</taxon>
        <taxon>Bacillus</taxon>
    </lineage>
</organism>
<dbReference type="GO" id="GO:0097272">
    <property type="term" value="P:ammonium homeostasis"/>
    <property type="evidence" value="ECO:0007669"/>
    <property type="project" value="TreeGrafter"/>
</dbReference>
<evidence type="ECO:0000259" key="9">
    <source>
        <dbReference type="Pfam" id="PF00909"/>
    </source>
</evidence>
<evidence type="ECO:0000256" key="3">
    <source>
        <dbReference type="ARBA" id="ARBA00022448"/>
    </source>
</evidence>
<feature type="transmembrane region" description="Helical" evidence="8">
    <location>
        <begin position="235"/>
        <end position="257"/>
    </location>
</feature>
<dbReference type="PRINTS" id="PR00342">
    <property type="entry name" value="RHESUSRHD"/>
</dbReference>
<dbReference type="OrthoDB" id="9814202at2"/>
<keyword evidence="3 8" id="KW-0813">Transport</keyword>
<dbReference type="PANTHER" id="PTHR11730:SF89">
    <property type="entry name" value="AMMONIUM TRANSPORTER SLL0108-RELATED"/>
    <property type="match status" value="1"/>
</dbReference>
<feature type="transmembrane region" description="Helical" evidence="8">
    <location>
        <begin position="269"/>
        <end position="287"/>
    </location>
</feature>
<protein>
    <recommendedName>
        <fullName evidence="8">Ammonium transporter</fullName>
    </recommendedName>
</protein>
<evidence type="ECO:0000256" key="2">
    <source>
        <dbReference type="ARBA" id="ARBA00005887"/>
    </source>
</evidence>
<dbReference type="GO" id="GO:0008519">
    <property type="term" value="F:ammonium channel activity"/>
    <property type="evidence" value="ECO:0007669"/>
    <property type="project" value="InterPro"/>
</dbReference>
<comment type="similarity">
    <text evidence="2 8">Belongs to the ammonia transporter channel (TC 1.A.11.2) family.</text>
</comment>
<evidence type="ECO:0000256" key="6">
    <source>
        <dbReference type="ARBA" id="ARBA00023136"/>
    </source>
</evidence>
<feature type="domain" description="Ammonium transporter AmtB-like" evidence="9">
    <location>
        <begin position="13"/>
        <end position="417"/>
    </location>
</feature>
<reference evidence="10 11" key="1">
    <citation type="submission" date="2017-08" db="EMBL/GenBank/DDBJ databases">
        <authorList>
            <person name="de Groot N.N."/>
        </authorList>
    </citation>
    <scope>NUCLEOTIDE SEQUENCE [LARGE SCALE GENOMIC DNA]</scope>
    <source>
        <strain evidence="10 11">JC228</strain>
    </source>
</reference>
<keyword evidence="7 8" id="KW-0924">Ammonia transport</keyword>
<dbReference type="InterPro" id="IPR002229">
    <property type="entry name" value="RhesusRHD"/>
</dbReference>
<evidence type="ECO:0000256" key="1">
    <source>
        <dbReference type="ARBA" id="ARBA00004141"/>
    </source>
</evidence>
<evidence type="ECO:0000256" key="7">
    <source>
        <dbReference type="ARBA" id="ARBA00023177"/>
    </source>
</evidence>
<keyword evidence="6 8" id="KW-0472">Membrane</keyword>